<organism evidence="1">
    <name type="scientific">hydrothermal vent metagenome</name>
    <dbReference type="NCBI Taxonomy" id="652676"/>
    <lineage>
        <taxon>unclassified sequences</taxon>
        <taxon>metagenomes</taxon>
        <taxon>ecological metagenomes</taxon>
    </lineage>
</organism>
<sequence length="123" mass="13445">MFFTRRSKRLPFIELWLIVLSTSTLMSCSDATTTTTNTTDTSTTFPASLSVSSPTDVVDEDATPSVASLSKKTTMMAGLKNWFFPHAIAAGPKIPRYTWATLRISSLLNGTDTAATLFKPELF</sequence>
<proteinExistence type="predicted"/>
<dbReference type="PROSITE" id="PS51257">
    <property type="entry name" value="PROKAR_LIPOPROTEIN"/>
    <property type="match status" value="1"/>
</dbReference>
<reference evidence="1" key="1">
    <citation type="submission" date="2018-06" db="EMBL/GenBank/DDBJ databases">
        <authorList>
            <person name="Zhirakovskaya E."/>
        </authorList>
    </citation>
    <scope>NUCLEOTIDE SEQUENCE</scope>
</reference>
<accession>A0A3B1CBS1</accession>
<name>A0A3B1CBS1_9ZZZZ</name>
<protein>
    <submittedName>
        <fullName evidence="1">Uncharacterized protein</fullName>
    </submittedName>
</protein>
<dbReference type="EMBL" id="UOGF01000034">
    <property type="protein sequence ID" value="VAX27926.1"/>
    <property type="molecule type" value="Genomic_DNA"/>
</dbReference>
<evidence type="ECO:0000313" key="1">
    <source>
        <dbReference type="EMBL" id="VAX27926.1"/>
    </source>
</evidence>
<dbReference type="AlphaFoldDB" id="A0A3B1CBS1"/>
<gene>
    <name evidence="1" type="ORF">MNBD_NITROSPIRAE01-1479</name>
</gene>